<accession>A0A0B8P6M8</accession>
<protein>
    <submittedName>
        <fullName evidence="4">Iron-regulated protein A</fullName>
    </submittedName>
</protein>
<evidence type="ECO:0000256" key="2">
    <source>
        <dbReference type="ARBA" id="ARBA00022729"/>
    </source>
</evidence>
<dbReference type="GO" id="GO:0030313">
    <property type="term" value="C:cell envelope"/>
    <property type="evidence" value="ECO:0007669"/>
    <property type="project" value="UniProtKB-SubCell"/>
</dbReference>
<evidence type="ECO:0000259" key="3">
    <source>
        <dbReference type="Pfam" id="PF09375"/>
    </source>
</evidence>
<dbReference type="Proteomes" id="UP000031670">
    <property type="component" value="Unassembled WGS sequence"/>
</dbReference>
<comment type="caution">
    <text evidence="4">The sequence shown here is derived from an EMBL/GenBank/DDBJ whole genome shotgun (WGS) entry which is preliminary data.</text>
</comment>
<evidence type="ECO:0000313" key="5">
    <source>
        <dbReference type="Proteomes" id="UP000031670"/>
    </source>
</evidence>
<comment type="subcellular location">
    <subcellularLocation>
        <location evidence="1">Cell envelope</location>
    </subcellularLocation>
</comment>
<dbReference type="InterPro" id="IPR038352">
    <property type="entry name" value="Imelysin_sf"/>
</dbReference>
<proteinExistence type="predicted"/>
<gene>
    <name evidence="4" type="ORF">JCM19232_545</name>
</gene>
<feature type="domain" description="Imelysin-like" evidence="3">
    <location>
        <begin position="13"/>
        <end position="262"/>
    </location>
</feature>
<dbReference type="Gene3D" id="1.20.1420.20">
    <property type="entry name" value="M75 peptidase, HXXE motif"/>
    <property type="match status" value="1"/>
</dbReference>
<dbReference type="EMBL" id="BBSA01000001">
    <property type="protein sequence ID" value="GAM60212.1"/>
    <property type="molecule type" value="Genomic_DNA"/>
</dbReference>
<organism evidence="4 5">
    <name type="scientific">Vibrio ishigakensis</name>
    <dbReference type="NCBI Taxonomy" id="1481914"/>
    <lineage>
        <taxon>Bacteria</taxon>
        <taxon>Pseudomonadati</taxon>
        <taxon>Pseudomonadota</taxon>
        <taxon>Gammaproteobacteria</taxon>
        <taxon>Vibrionales</taxon>
        <taxon>Vibrionaceae</taxon>
        <taxon>Vibrio</taxon>
    </lineage>
</organism>
<name>A0A0B8P6M8_9VIBR</name>
<dbReference type="AlphaFoldDB" id="A0A0B8P6M8"/>
<reference evidence="4 5" key="2">
    <citation type="submission" date="2015-01" db="EMBL/GenBank/DDBJ databases">
        <authorList>
            <consortium name="NBRP consortium"/>
            <person name="Sawabe T."/>
            <person name="Meirelles P."/>
            <person name="Feng G."/>
            <person name="Sayaka M."/>
            <person name="Hattori M."/>
            <person name="Ohkuma M."/>
        </authorList>
    </citation>
    <scope>NUCLEOTIDE SEQUENCE [LARGE SCALE GENOMIC DNA]</scope>
    <source>
        <strain evidence="4 5">JCM19232</strain>
    </source>
</reference>
<reference evidence="4 5" key="1">
    <citation type="submission" date="2015-01" db="EMBL/GenBank/DDBJ databases">
        <title>Vibrio sp. C5 JCM 19232 whole genome shotgun sequence.</title>
        <authorList>
            <person name="Sawabe T."/>
            <person name="Meirelles P."/>
            <person name="Feng G."/>
            <person name="Sayaka M."/>
            <person name="Hattori M."/>
            <person name="Ohkuma M."/>
        </authorList>
    </citation>
    <scope>NUCLEOTIDE SEQUENCE [LARGE SCALE GENOMIC DNA]</scope>
    <source>
        <strain evidence="4 5">JCM19232</strain>
    </source>
</reference>
<dbReference type="Pfam" id="PF09375">
    <property type="entry name" value="Peptidase_M75"/>
    <property type="match status" value="1"/>
</dbReference>
<dbReference type="InterPro" id="IPR018976">
    <property type="entry name" value="Imelysin-like"/>
</dbReference>
<evidence type="ECO:0000313" key="4">
    <source>
        <dbReference type="EMBL" id="GAM60212.1"/>
    </source>
</evidence>
<sequence>MRTPKFKVGNQKVDTSKITPELIADLNEIGGSEANVGTGYHAIEFLLWGQDLNGTNAGAGQRPYTDFVVGEACTNDNCDRRVEYIQAAAQLLVNDLEWMEKQWSSDASNNYRETFLADSSTNGMRKMLFGMGSLSLGELAGERMKVALEAGSTEDEHDCFSDNTHNSHYYNEQGIYNVYTGLYKRENGTLLQGPSLNDLVAQSDKDSALEIQKQFDVTRYEVRQLVYSAEKQGVYFDQLIATGNTEGNELVNSSIDALVAQTGAIERTASIVGIDSLNPDTADHEF</sequence>
<keyword evidence="2" id="KW-0732">Signal</keyword>
<evidence type="ECO:0000256" key="1">
    <source>
        <dbReference type="ARBA" id="ARBA00004196"/>
    </source>
</evidence>